<keyword evidence="1" id="KW-0812">Transmembrane</keyword>
<dbReference type="GO" id="GO:0005886">
    <property type="term" value="C:plasma membrane"/>
    <property type="evidence" value="ECO:0007669"/>
    <property type="project" value="TreeGrafter"/>
</dbReference>
<dbReference type="Proteomes" id="UP000037939">
    <property type="component" value="Unassembled WGS sequence"/>
</dbReference>
<dbReference type="EMBL" id="LAQT01000007">
    <property type="protein sequence ID" value="KPC53433.1"/>
    <property type="molecule type" value="Genomic_DNA"/>
</dbReference>
<keyword evidence="3" id="KW-1185">Reference proteome</keyword>
<gene>
    <name evidence="2" type="ORF">WG78_10110</name>
</gene>
<keyword evidence="1" id="KW-0472">Membrane</keyword>
<reference evidence="2 3" key="1">
    <citation type="submission" date="2015-07" db="EMBL/GenBank/DDBJ databases">
        <title>Draft genome sequence of the Amantichitinum ursilacus IGB-41, a new chitin-degrading bacterium.</title>
        <authorList>
            <person name="Kirstahler P."/>
            <person name="Guenther M."/>
            <person name="Grumaz C."/>
            <person name="Rupp S."/>
            <person name="Zibek S."/>
            <person name="Sohn K."/>
        </authorList>
    </citation>
    <scope>NUCLEOTIDE SEQUENCE [LARGE SCALE GENOMIC DNA]</scope>
    <source>
        <strain evidence="2 3">IGB-41</strain>
    </source>
</reference>
<keyword evidence="1" id="KW-1133">Transmembrane helix</keyword>
<proteinExistence type="predicted"/>
<dbReference type="GO" id="GO:0090313">
    <property type="term" value="P:regulation of protein targeting to membrane"/>
    <property type="evidence" value="ECO:0007669"/>
    <property type="project" value="TreeGrafter"/>
</dbReference>
<name>A0A0N0GP51_9NEIS</name>
<organism evidence="2 3">
    <name type="scientific">Amantichitinum ursilacus</name>
    <dbReference type="NCBI Taxonomy" id="857265"/>
    <lineage>
        <taxon>Bacteria</taxon>
        <taxon>Pseudomonadati</taxon>
        <taxon>Pseudomonadota</taxon>
        <taxon>Betaproteobacteria</taxon>
        <taxon>Neisseriales</taxon>
        <taxon>Chitinibacteraceae</taxon>
        <taxon>Amantichitinum</taxon>
    </lineage>
</organism>
<dbReference type="STRING" id="857265.WG78_10110"/>
<evidence type="ECO:0008006" key="4">
    <source>
        <dbReference type="Google" id="ProtNLM"/>
    </source>
</evidence>
<evidence type="ECO:0000256" key="1">
    <source>
        <dbReference type="SAM" id="Phobius"/>
    </source>
</evidence>
<dbReference type="PANTHER" id="PTHR30441">
    <property type="entry name" value="DUF748 DOMAIN-CONTAINING PROTEIN"/>
    <property type="match status" value="1"/>
</dbReference>
<comment type="caution">
    <text evidence="2">The sequence shown here is derived from an EMBL/GenBank/DDBJ whole genome shotgun (WGS) entry which is preliminary data.</text>
</comment>
<sequence>MARGRRWVWWSGVTLLVIAMLGVGGWYLYLWELKQHVIAALGTTGTAERIETGWSTVTLTNVRLRATEDWPEGDTFRAREVVFDFDPDALLHRQLHIQQVNVRGYYLAVRRTPEKKIALLPNLKRPDSDAAAPNSRAKLIDHVVFDDGDVAFFDEAIRKPAYKITVKQVHATVDHLQPPAFTEPFQLDLTGKLPGKGREGTVKFAGWINKSTSDSQSKTVLTNVDIAALDPYLLKKANTLPDLKNGVIDLNLDATVKDKQIKAHGAFTLRNLEPVKEPGLHPIKALLRLPEKAELAALKDDKGQITLNYEVSGNLHQPKFALTDSLPKKMAGGLPKVLGTGVEKAGSAVKKTSDTLLDLITP</sequence>
<dbReference type="PANTHER" id="PTHR30441:SF8">
    <property type="entry name" value="DUF748 DOMAIN-CONTAINING PROTEIN"/>
    <property type="match status" value="1"/>
</dbReference>
<feature type="transmembrane region" description="Helical" evidence="1">
    <location>
        <begin position="7"/>
        <end position="29"/>
    </location>
</feature>
<dbReference type="AlphaFoldDB" id="A0A0N0GP51"/>
<evidence type="ECO:0000313" key="2">
    <source>
        <dbReference type="EMBL" id="KPC53433.1"/>
    </source>
</evidence>
<dbReference type="InterPro" id="IPR052894">
    <property type="entry name" value="AsmA-related"/>
</dbReference>
<accession>A0A0N0GP51</accession>
<evidence type="ECO:0000313" key="3">
    <source>
        <dbReference type="Proteomes" id="UP000037939"/>
    </source>
</evidence>
<protein>
    <recommendedName>
        <fullName evidence="4">DUF748 domain-containing protein</fullName>
    </recommendedName>
</protein>